<evidence type="ECO:0000256" key="6">
    <source>
        <dbReference type="ARBA" id="ARBA00022827"/>
    </source>
</evidence>
<comment type="function">
    <text evidence="12">FAD-dependent monooxygenase required for two non-consecutive steps during ubiquinone biosynthesis. Required for the C5-ring hydroxylation during ubiquinone biosynthesis by catalyzing the hydroxylation of 4-hydroxy-3-(all-trans-polyprenyl)benzoic acid to 3,4-dihydroxy-5-(all-trans-polyprenyl)benzoic acid. Also acts downstream of coq4, for the C1-hydroxylation during ubiquinone biosynthesis by catalyzing the hydroxylation of 2-methoxy-6-(all-trans-polyprenyl)phenol to 2-methoxy-6-(all-trans-polyprenyl)benzene-1,4-diol. The electrons required for the hydroxylation reaction are funneled indirectly to coq6 from NADPH via a ferredoxin/ferredoxin reductase system.</text>
</comment>
<dbReference type="Proteomes" id="UP000000305">
    <property type="component" value="Unassembled WGS sequence"/>
</dbReference>
<dbReference type="InterPro" id="IPR010971">
    <property type="entry name" value="UbiH/COQ6"/>
</dbReference>
<evidence type="ECO:0000256" key="5">
    <source>
        <dbReference type="ARBA" id="ARBA00022792"/>
    </source>
</evidence>
<dbReference type="GO" id="GO:0016491">
    <property type="term" value="F:oxidoreductase activity"/>
    <property type="evidence" value="ECO:0000318"/>
    <property type="project" value="GO_Central"/>
</dbReference>
<proteinExistence type="inferred from homology"/>
<comment type="pathway">
    <text evidence="12">Cofactor biosynthesis; ubiquinone biosynthesis.</text>
</comment>
<keyword evidence="5 12" id="KW-0999">Mitochondrion inner membrane</keyword>
<name>E9HGJ4_DAPPU</name>
<dbReference type="GO" id="GO:0071949">
    <property type="term" value="F:FAD binding"/>
    <property type="evidence" value="ECO:0007669"/>
    <property type="project" value="InterPro"/>
</dbReference>
<dbReference type="PROSITE" id="PS01304">
    <property type="entry name" value="UBIH"/>
    <property type="match status" value="1"/>
</dbReference>
<keyword evidence="9 12" id="KW-0503">Monooxygenase</keyword>
<dbReference type="InterPro" id="IPR000689">
    <property type="entry name" value="UbQ_mOase_COQ6"/>
</dbReference>
<keyword evidence="15" id="KW-1185">Reference proteome</keyword>
<evidence type="ECO:0000256" key="3">
    <source>
        <dbReference type="ARBA" id="ARBA00022630"/>
    </source>
</evidence>
<keyword evidence="8 12" id="KW-0560">Oxidoreductase</keyword>
<dbReference type="HAMAP" id="MF_03193">
    <property type="entry name" value="COQ6_monooxygenase"/>
    <property type="match status" value="1"/>
</dbReference>
<dbReference type="InterPro" id="IPR002938">
    <property type="entry name" value="FAD-bd"/>
</dbReference>
<dbReference type="STRING" id="6669.E9HGJ4"/>
<dbReference type="SUPFAM" id="SSF51905">
    <property type="entry name" value="FAD/NAD(P)-binding domain"/>
    <property type="match status" value="1"/>
</dbReference>
<dbReference type="GO" id="GO:0006744">
    <property type="term" value="P:ubiquinone biosynthetic process"/>
    <property type="evidence" value="ECO:0000318"/>
    <property type="project" value="GO_Central"/>
</dbReference>
<dbReference type="OrthoDB" id="683240at2759"/>
<dbReference type="PANTHER" id="PTHR43876">
    <property type="entry name" value="UBIQUINONE BIOSYNTHESIS MONOOXYGENASE COQ6, MITOCHONDRIAL"/>
    <property type="match status" value="1"/>
</dbReference>
<evidence type="ECO:0000313" key="15">
    <source>
        <dbReference type="Proteomes" id="UP000000305"/>
    </source>
</evidence>
<dbReference type="HOGENOM" id="CLU_009665_8_0_1"/>
<organism evidence="14 15">
    <name type="scientific">Daphnia pulex</name>
    <name type="common">Water flea</name>
    <dbReference type="NCBI Taxonomy" id="6669"/>
    <lineage>
        <taxon>Eukaryota</taxon>
        <taxon>Metazoa</taxon>
        <taxon>Ecdysozoa</taxon>
        <taxon>Arthropoda</taxon>
        <taxon>Crustacea</taxon>
        <taxon>Branchiopoda</taxon>
        <taxon>Diplostraca</taxon>
        <taxon>Cladocera</taxon>
        <taxon>Anomopoda</taxon>
        <taxon>Daphniidae</taxon>
        <taxon>Daphnia</taxon>
    </lineage>
</organism>
<dbReference type="GO" id="GO:0016712">
    <property type="term" value="F:oxidoreductase activity, acting on paired donors, with incorporation or reduction of molecular oxygen, reduced flavin or flavoprotein as one donor, and incorporation of one atom of oxygen"/>
    <property type="evidence" value="ECO:0007669"/>
    <property type="project" value="UniProtKB-UniRule"/>
</dbReference>
<reference evidence="14 15" key="1">
    <citation type="journal article" date="2011" name="Science">
        <title>The ecoresponsive genome of Daphnia pulex.</title>
        <authorList>
            <person name="Colbourne J.K."/>
            <person name="Pfrender M.E."/>
            <person name="Gilbert D."/>
            <person name="Thomas W.K."/>
            <person name="Tucker A."/>
            <person name="Oakley T.H."/>
            <person name="Tokishita S."/>
            <person name="Aerts A."/>
            <person name="Arnold G.J."/>
            <person name="Basu M.K."/>
            <person name="Bauer D.J."/>
            <person name="Caceres C.E."/>
            <person name="Carmel L."/>
            <person name="Casola C."/>
            <person name="Choi J.H."/>
            <person name="Detter J.C."/>
            <person name="Dong Q."/>
            <person name="Dusheyko S."/>
            <person name="Eads B.D."/>
            <person name="Frohlich T."/>
            <person name="Geiler-Samerotte K.A."/>
            <person name="Gerlach D."/>
            <person name="Hatcher P."/>
            <person name="Jogdeo S."/>
            <person name="Krijgsveld J."/>
            <person name="Kriventseva E.V."/>
            <person name="Kultz D."/>
            <person name="Laforsch C."/>
            <person name="Lindquist E."/>
            <person name="Lopez J."/>
            <person name="Manak J.R."/>
            <person name="Muller J."/>
            <person name="Pangilinan J."/>
            <person name="Patwardhan R.P."/>
            <person name="Pitluck S."/>
            <person name="Pritham E.J."/>
            <person name="Rechtsteiner A."/>
            <person name="Rho M."/>
            <person name="Rogozin I.B."/>
            <person name="Sakarya O."/>
            <person name="Salamov A."/>
            <person name="Schaack S."/>
            <person name="Shapiro H."/>
            <person name="Shiga Y."/>
            <person name="Skalitzky C."/>
            <person name="Smith Z."/>
            <person name="Souvorov A."/>
            <person name="Sung W."/>
            <person name="Tang Z."/>
            <person name="Tsuchiya D."/>
            <person name="Tu H."/>
            <person name="Vos H."/>
            <person name="Wang M."/>
            <person name="Wolf Y.I."/>
            <person name="Yamagata H."/>
            <person name="Yamada T."/>
            <person name="Ye Y."/>
            <person name="Shaw J.R."/>
            <person name="Andrews J."/>
            <person name="Crease T.J."/>
            <person name="Tang H."/>
            <person name="Lucas S.M."/>
            <person name="Robertson H.M."/>
            <person name="Bork P."/>
            <person name="Koonin E.V."/>
            <person name="Zdobnov E.M."/>
            <person name="Grigoriev I.V."/>
            <person name="Lynch M."/>
            <person name="Boore J.L."/>
        </authorList>
    </citation>
    <scope>NUCLEOTIDE SEQUENCE [LARGE SCALE GENOMIC DNA]</scope>
</reference>
<comment type="cofactor">
    <cofactor evidence="1 12">
        <name>FAD</name>
        <dbReference type="ChEBI" id="CHEBI:57692"/>
    </cofactor>
</comment>
<evidence type="ECO:0000256" key="8">
    <source>
        <dbReference type="ARBA" id="ARBA00023002"/>
    </source>
</evidence>
<evidence type="ECO:0000259" key="13">
    <source>
        <dbReference type="Pfam" id="PF01494"/>
    </source>
</evidence>
<comment type="similarity">
    <text evidence="2 12">Belongs to the UbiH/COQ6 family.</text>
</comment>
<dbReference type="EMBL" id="GL732642">
    <property type="protein sequence ID" value="EFX69092.1"/>
    <property type="molecule type" value="Genomic_DNA"/>
</dbReference>
<feature type="domain" description="FAD-binding" evidence="13">
    <location>
        <begin position="343"/>
        <end position="410"/>
    </location>
</feature>
<dbReference type="GO" id="GO:0005739">
    <property type="term" value="C:mitochondrion"/>
    <property type="evidence" value="ECO:0000318"/>
    <property type="project" value="GO_Central"/>
</dbReference>
<keyword evidence="4 12" id="KW-0831">Ubiquinone biosynthesis</keyword>
<evidence type="ECO:0000256" key="1">
    <source>
        <dbReference type="ARBA" id="ARBA00001974"/>
    </source>
</evidence>
<dbReference type="KEGG" id="dpx:DAPPUDRAFT_217996"/>
<dbReference type="PRINTS" id="PR00420">
    <property type="entry name" value="RNGMNOXGNASE"/>
</dbReference>
<evidence type="ECO:0000256" key="9">
    <source>
        <dbReference type="ARBA" id="ARBA00023033"/>
    </source>
</evidence>
<evidence type="ECO:0000256" key="4">
    <source>
        <dbReference type="ARBA" id="ARBA00022688"/>
    </source>
</evidence>
<dbReference type="AlphaFoldDB" id="E9HGJ4"/>
<dbReference type="PANTHER" id="PTHR43876:SF7">
    <property type="entry name" value="UBIQUINONE BIOSYNTHESIS MONOOXYGENASE COQ6, MITOCHONDRIAL"/>
    <property type="match status" value="1"/>
</dbReference>
<dbReference type="FunFam" id="3.50.50.60:FF:000086">
    <property type="entry name" value="Ubiquinone biosynthesis monooxygenase COQ6, mitochondrial"/>
    <property type="match status" value="1"/>
</dbReference>
<dbReference type="UniPathway" id="UPA00232"/>
<dbReference type="Pfam" id="PF01494">
    <property type="entry name" value="FAD_binding_3"/>
    <property type="match status" value="2"/>
</dbReference>
<evidence type="ECO:0000313" key="14">
    <source>
        <dbReference type="EMBL" id="EFX69092.1"/>
    </source>
</evidence>
<accession>E9HGJ4</accession>
<gene>
    <name evidence="14" type="ORF">DAPPUDRAFT_217996</name>
</gene>
<dbReference type="Gene3D" id="3.50.50.60">
    <property type="entry name" value="FAD/NAD(P)-binding domain"/>
    <property type="match status" value="2"/>
</dbReference>
<dbReference type="EC" id="1.14.15.45" evidence="12"/>
<dbReference type="PhylomeDB" id="E9HGJ4"/>
<dbReference type="InterPro" id="IPR018168">
    <property type="entry name" value="Ubi_Hdrlase_CS"/>
</dbReference>
<comment type="subcellular location">
    <subcellularLocation>
        <location evidence="12">Mitochondrion inner membrane</location>
        <topology evidence="12">Peripheral membrane protein</topology>
        <orientation evidence="12">Matrix side</orientation>
    </subcellularLocation>
</comment>
<keyword evidence="3 12" id="KW-0285">Flavoprotein</keyword>
<evidence type="ECO:0000256" key="10">
    <source>
        <dbReference type="ARBA" id="ARBA00023128"/>
    </source>
</evidence>
<dbReference type="GO" id="GO:0120538">
    <property type="term" value="F:2-methoxy-6-polyprenolphenol 4-hydroxylase activity"/>
    <property type="evidence" value="ECO:0007669"/>
    <property type="project" value="UniProtKB-EC"/>
</dbReference>
<dbReference type="EC" id="1.14.15.46" evidence="12"/>
<keyword evidence="7" id="KW-0809">Transit peptide</keyword>
<sequence>MKGFSFLSKYSNTIHNWRLNYSTASRSSHYDIIISGGGMVGFAMACRLGRSDCLANKRILLLESSNKKQLKLDSYNLRVSALNPGSKSLLESLGAWQHIEKTRFGSVKKMQVWDACSDAAVTFGKADLSEDIAWIVENDLVQDSLMKELDKIEQVEVQYKTKVTNYRLPKNADELVQVTLEDGSCLTTDLIIGADGFNSGLRQTIKTQYISYDYNQMAVVATLRISEGDENVTAWQRFLPTGPIALLPLNNEFSSLVWSTDKITAKSLLDLPPDVFTDRINQALWNNDDRNPMVQNVSERIFQMLKVCRVNSLEGSASDIRQLPPSVVEIKGRQAAFPLGLGHAVDYISNKAVLIGDAAHRVHPLAGQGVNLGFGDVIALNDAICEAVNNGADHGSSLYLKQYQSNRQMRNLPVMASVHGLHLLYGTTWTPLVMLRSIGLNVFDSLSSVKSFFTQRASV</sequence>
<keyword evidence="6 12" id="KW-0274">FAD</keyword>
<comment type="catalytic activity">
    <reaction evidence="12">
        <text>a 2-methoxy-6-(all-trans-polyprenyl)phenol + 2 reduced [2Fe-2S]-[ferredoxin] + O2 + 2 H(+) = a 2-methoxy-6-(all-trans-polyprenyl)benzene-1,4-diol + 2 oxidized [2Fe-2S]-[ferredoxin] + H2O</text>
        <dbReference type="Rhea" id="RHEA:81183"/>
        <dbReference type="Rhea" id="RHEA-COMP:9551"/>
        <dbReference type="Rhea" id="RHEA-COMP:10000"/>
        <dbReference type="Rhea" id="RHEA-COMP:10001"/>
        <dbReference type="Rhea" id="RHEA-COMP:10858"/>
        <dbReference type="ChEBI" id="CHEBI:15377"/>
        <dbReference type="ChEBI" id="CHEBI:15378"/>
        <dbReference type="ChEBI" id="CHEBI:15379"/>
        <dbReference type="ChEBI" id="CHEBI:33737"/>
        <dbReference type="ChEBI" id="CHEBI:33738"/>
        <dbReference type="ChEBI" id="CHEBI:62731"/>
        <dbReference type="ChEBI" id="CHEBI:84166"/>
        <dbReference type="EC" id="1.14.15.46"/>
    </reaction>
</comment>
<evidence type="ECO:0000256" key="2">
    <source>
        <dbReference type="ARBA" id="ARBA00005349"/>
    </source>
</evidence>
<dbReference type="GO" id="GO:0031314">
    <property type="term" value="C:extrinsic component of mitochondrial inner membrane"/>
    <property type="evidence" value="ECO:0007669"/>
    <property type="project" value="UniProtKB-UniRule"/>
</dbReference>
<dbReference type="InterPro" id="IPR036188">
    <property type="entry name" value="FAD/NAD-bd_sf"/>
</dbReference>
<comment type="subunit">
    <text evidence="12">Component of a multi-subunit COQ enzyme complex.</text>
</comment>
<evidence type="ECO:0000256" key="11">
    <source>
        <dbReference type="ARBA" id="ARBA00023136"/>
    </source>
</evidence>
<dbReference type="InterPro" id="IPR051205">
    <property type="entry name" value="UbiH/COQ6_monooxygenase"/>
</dbReference>
<dbReference type="FunFam" id="3.50.50.60:FF:000458">
    <property type="entry name" value="Ubiquinone biosynthesis monooxygenase COQ6, mitochondrial"/>
    <property type="match status" value="1"/>
</dbReference>
<dbReference type="GO" id="GO:0106364">
    <property type="term" value="F:4-hydroxy-3-all-trans-polyprenylbenzoate oxygenase activity"/>
    <property type="evidence" value="ECO:0007669"/>
    <property type="project" value="UniProtKB-EC"/>
</dbReference>
<dbReference type="FunCoup" id="E9HGJ4">
    <property type="interactions" value="1190"/>
</dbReference>
<keyword evidence="10 12" id="KW-0496">Mitochondrion</keyword>
<evidence type="ECO:0000256" key="12">
    <source>
        <dbReference type="HAMAP-Rule" id="MF_03193"/>
    </source>
</evidence>
<dbReference type="OMA" id="VKQMQVW"/>
<dbReference type="eggNOG" id="KOG3855">
    <property type="taxonomic scope" value="Eukaryota"/>
</dbReference>
<keyword evidence="11 12" id="KW-0472">Membrane</keyword>
<feature type="domain" description="FAD-binding" evidence="13">
    <location>
        <begin position="30"/>
        <end position="294"/>
    </location>
</feature>
<comment type="catalytic activity">
    <reaction evidence="12">
        <text>a 4-hydroxy-3-(all-trans-polyprenyl)benzoate + 2 reduced [2Fe-2S]-[ferredoxin] + O2 + 2 H(+) = a 3,4-dihydroxy-5-(all-trans-polyprenyl)benzoate + 2 oxidized [2Fe-2S]-[ferredoxin] + H2O</text>
        <dbReference type="Rhea" id="RHEA:81195"/>
        <dbReference type="Rhea" id="RHEA-COMP:9514"/>
        <dbReference type="Rhea" id="RHEA-COMP:10000"/>
        <dbReference type="Rhea" id="RHEA-COMP:10001"/>
        <dbReference type="Rhea" id="RHEA-COMP:10930"/>
        <dbReference type="ChEBI" id="CHEBI:15377"/>
        <dbReference type="ChEBI" id="CHEBI:15378"/>
        <dbReference type="ChEBI" id="CHEBI:15379"/>
        <dbReference type="ChEBI" id="CHEBI:33737"/>
        <dbReference type="ChEBI" id="CHEBI:33738"/>
        <dbReference type="ChEBI" id="CHEBI:64694"/>
        <dbReference type="ChEBI" id="CHEBI:78396"/>
        <dbReference type="EC" id="1.14.15.45"/>
    </reaction>
</comment>
<protein>
    <recommendedName>
        <fullName evidence="12">Ubiquinone biosynthesis monooxygenase COQ6, mitochondrial</fullName>
        <ecNumber evidence="12">1.14.15.45</ecNumber>
    </recommendedName>
    <alternativeName>
        <fullName evidence="12">2-methoxy-6-polyprenolphenol 4-hydroxylase</fullName>
        <ecNumber evidence="12">1.14.15.46</ecNumber>
    </alternativeName>
</protein>
<dbReference type="NCBIfam" id="TIGR01988">
    <property type="entry name" value="Ubi-OHases"/>
    <property type="match status" value="1"/>
</dbReference>
<dbReference type="InParanoid" id="E9HGJ4"/>
<evidence type="ECO:0000256" key="7">
    <source>
        <dbReference type="ARBA" id="ARBA00022946"/>
    </source>
</evidence>